<protein>
    <recommendedName>
        <fullName evidence="3">CN hydrolase domain-containing protein</fullName>
    </recommendedName>
</protein>
<dbReference type="Gene3D" id="3.60.110.10">
    <property type="entry name" value="Carbon-nitrogen hydrolase"/>
    <property type="match status" value="1"/>
</dbReference>
<dbReference type="Proteomes" id="UP001059824">
    <property type="component" value="Chromosome"/>
</dbReference>
<reference evidence="1" key="1">
    <citation type="journal article" date="2021" name="Nat. Microbiol.">
        <title>Cocultivation of an ultrasmall environmental parasitic bacterium with lytic ability against bacteria associated with wastewater foams.</title>
        <authorList>
            <person name="Batinovic S."/>
            <person name="Rose J.J.A."/>
            <person name="Ratcliffe J."/>
            <person name="Seviour R.J."/>
            <person name="Petrovski S."/>
        </authorList>
    </citation>
    <scope>NUCLEOTIDE SEQUENCE</scope>
    <source>
        <strain evidence="1">JR1</strain>
    </source>
</reference>
<evidence type="ECO:0008006" key="3">
    <source>
        <dbReference type="Google" id="ProtNLM"/>
    </source>
</evidence>
<dbReference type="SUPFAM" id="SSF56317">
    <property type="entry name" value="Carbon-nitrogen hydrolase"/>
    <property type="match status" value="1"/>
</dbReference>
<dbReference type="RefSeq" id="WP_260763622.1">
    <property type="nucleotide sequence ID" value="NZ_CP045921.1"/>
</dbReference>
<organism evidence="1 2">
    <name type="scientific">Candidatus Mycosynbacter amalyticus</name>
    <dbReference type="NCBI Taxonomy" id="2665156"/>
    <lineage>
        <taxon>Bacteria</taxon>
        <taxon>Candidatus Saccharimonadota</taxon>
        <taxon>Candidatus Saccharimonadota incertae sedis</taxon>
        <taxon>Candidatus Mycosynbacter</taxon>
    </lineage>
</organism>
<sequence length="256" mass="28454">MSKEKSPKSLQNDHSEMHYTHGVFHYPEDNITVVTQPTFEDTLEAIADQPANNTTIVTPELALLNDDEFHDFSLEKQTDAMLKTLNERFCRLKGVSYDTSNAIMIGAPLQSPTRTGYNNGAAVFQYGSTTHLQRKKHPGPYEEELGWFEYNADQNPYHKLGATGLICSELIFAITLEKKLRNSTDKILMPAAWGVPSMTPEIAAAYGTTDQYNQYTLDTAASMAAEDIPNLKSIYIADRVVDGASPQSGKINIARK</sequence>
<accession>A0A857MJM8</accession>
<evidence type="ECO:0000313" key="2">
    <source>
        <dbReference type="Proteomes" id="UP001059824"/>
    </source>
</evidence>
<dbReference type="InterPro" id="IPR036526">
    <property type="entry name" value="C-N_Hydrolase_sf"/>
</dbReference>
<keyword evidence="2" id="KW-1185">Reference proteome</keyword>
<dbReference type="AlphaFoldDB" id="A0A857MJM8"/>
<proteinExistence type="predicted"/>
<dbReference type="EMBL" id="CP045921">
    <property type="protein sequence ID" value="QHN42348.1"/>
    <property type="molecule type" value="Genomic_DNA"/>
</dbReference>
<name>A0A857MJM8_9BACT</name>
<gene>
    <name evidence="1" type="ORF">GII36_00550</name>
</gene>
<evidence type="ECO:0000313" key="1">
    <source>
        <dbReference type="EMBL" id="QHN42348.1"/>
    </source>
</evidence>
<dbReference type="KEGG" id="mama:GII36_00550"/>